<proteinExistence type="predicted"/>
<dbReference type="CDD" id="cd16454">
    <property type="entry name" value="RING-H2_PA-TM-RING"/>
    <property type="match status" value="1"/>
</dbReference>
<evidence type="ECO:0000313" key="8">
    <source>
        <dbReference type="Proteomes" id="UP000041254"/>
    </source>
</evidence>
<feature type="region of interest" description="Disordered" evidence="5">
    <location>
        <begin position="208"/>
        <end position="239"/>
    </location>
</feature>
<evidence type="ECO:0000259" key="6">
    <source>
        <dbReference type="PROSITE" id="PS50089"/>
    </source>
</evidence>
<evidence type="ECO:0000256" key="4">
    <source>
        <dbReference type="PROSITE-ProRule" id="PRU00175"/>
    </source>
</evidence>
<feature type="region of interest" description="Disordered" evidence="5">
    <location>
        <begin position="260"/>
        <end position="279"/>
    </location>
</feature>
<dbReference type="AlphaFoldDB" id="A0A0G4H2G4"/>
<gene>
    <name evidence="7" type="ORF">Vbra_19418</name>
</gene>
<feature type="region of interest" description="Disordered" evidence="5">
    <location>
        <begin position="351"/>
        <end position="374"/>
    </location>
</feature>
<dbReference type="STRING" id="1169540.A0A0G4H2G4"/>
<feature type="compositionally biased region" description="Basic and acidic residues" evidence="5">
    <location>
        <begin position="424"/>
        <end position="448"/>
    </location>
</feature>
<evidence type="ECO:0000313" key="7">
    <source>
        <dbReference type="EMBL" id="CEM37827.1"/>
    </source>
</evidence>
<dbReference type="GO" id="GO:0008270">
    <property type="term" value="F:zinc ion binding"/>
    <property type="evidence" value="ECO:0007669"/>
    <property type="project" value="UniProtKB-KW"/>
</dbReference>
<feature type="region of interest" description="Disordered" evidence="5">
    <location>
        <begin position="1"/>
        <end position="59"/>
    </location>
</feature>
<dbReference type="SUPFAM" id="SSF57850">
    <property type="entry name" value="RING/U-box"/>
    <property type="match status" value="1"/>
</dbReference>
<feature type="compositionally biased region" description="Basic and acidic residues" evidence="5">
    <location>
        <begin position="163"/>
        <end position="172"/>
    </location>
</feature>
<dbReference type="VEuPathDB" id="CryptoDB:Vbra_19418"/>
<feature type="region of interest" description="Disordered" evidence="5">
    <location>
        <begin position="153"/>
        <end position="180"/>
    </location>
</feature>
<evidence type="ECO:0000256" key="1">
    <source>
        <dbReference type="ARBA" id="ARBA00022723"/>
    </source>
</evidence>
<accession>A0A0G4H2G4</accession>
<dbReference type="PANTHER" id="PTHR14155:SF627">
    <property type="entry name" value="OS06G0192800 PROTEIN"/>
    <property type="match status" value="1"/>
</dbReference>
<evidence type="ECO:0000256" key="5">
    <source>
        <dbReference type="SAM" id="MobiDB-lite"/>
    </source>
</evidence>
<keyword evidence="3" id="KW-0862">Zinc</keyword>
<dbReference type="InParanoid" id="A0A0G4H2G4"/>
<name>A0A0G4H2G4_VITBC</name>
<feature type="compositionally biased region" description="Gly residues" evidence="5">
    <location>
        <begin position="262"/>
        <end position="273"/>
    </location>
</feature>
<dbReference type="Proteomes" id="UP000041254">
    <property type="component" value="Unassembled WGS sequence"/>
</dbReference>
<dbReference type="PANTHER" id="PTHR14155">
    <property type="entry name" value="RING FINGER DOMAIN-CONTAINING"/>
    <property type="match status" value="1"/>
</dbReference>
<feature type="region of interest" description="Disordered" evidence="5">
    <location>
        <begin position="94"/>
        <end position="113"/>
    </location>
</feature>
<organism evidence="7 8">
    <name type="scientific">Vitrella brassicaformis (strain CCMP3155)</name>
    <dbReference type="NCBI Taxonomy" id="1169540"/>
    <lineage>
        <taxon>Eukaryota</taxon>
        <taxon>Sar</taxon>
        <taxon>Alveolata</taxon>
        <taxon>Colpodellida</taxon>
        <taxon>Vitrellaceae</taxon>
        <taxon>Vitrella</taxon>
    </lineage>
</organism>
<dbReference type="Gene3D" id="3.30.40.10">
    <property type="entry name" value="Zinc/RING finger domain, C3HC4 (zinc finger)"/>
    <property type="match status" value="1"/>
</dbReference>
<dbReference type="EMBL" id="CDMY01000954">
    <property type="protein sequence ID" value="CEM37827.1"/>
    <property type="molecule type" value="Genomic_DNA"/>
</dbReference>
<feature type="region of interest" description="Disordered" evidence="5">
    <location>
        <begin position="423"/>
        <end position="551"/>
    </location>
</feature>
<dbReference type="InterPro" id="IPR013083">
    <property type="entry name" value="Znf_RING/FYVE/PHD"/>
</dbReference>
<evidence type="ECO:0000256" key="3">
    <source>
        <dbReference type="ARBA" id="ARBA00022833"/>
    </source>
</evidence>
<feature type="compositionally biased region" description="Low complexity" evidence="5">
    <location>
        <begin position="230"/>
        <end position="239"/>
    </location>
</feature>
<dbReference type="InterPro" id="IPR001841">
    <property type="entry name" value="Znf_RING"/>
</dbReference>
<dbReference type="PROSITE" id="PS50089">
    <property type="entry name" value="ZF_RING_2"/>
    <property type="match status" value="1"/>
</dbReference>
<protein>
    <recommendedName>
        <fullName evidence="6">RING-type domain-containing protein</fullName>
    </recommendedName>
</protein>
<keyword evidence="2 4" id="KW-0863">Zinc-finger</keyword>
<dbReference type="Pfam" id="PF13639">
    <property type="entry name" value="zf-RING_2"/>
    <property type="match status" value="1"/>
</dbReference>
<keyword evidence="1" id="KW-0479">Metal-binding</keyword>
<feature type="domain" description="RING-type" evidence="6">
    <location>
        <begin position="297"/>
        <end position="339"/>
    </location>
</feature>
<evidence type="ECO:0000256" key="2">
    <source>
        <dbReference type="ARBA" id="ARBA00022771"/>
    </source>
</evidence>
<sequence>MGLLGGSEAPSNPPQQNEAALHPPAPLASPPTQSLEHTPPMSPVGPPPRRRRIEASIEQHPGVGVVSAVRTGAPAAAAAAAAPAAAAAAAAAGGNSTNAVGSGGNAAASEEMPFSVPRASRRVDIRNVPFPSMRLRDAHAMFVDGAEGLVVRDHPRERRRRDRDRDRDRGNDGKMSFSSIRKSTSVVIHGESVAQRLLAAHRPDEFAPFVPPSFANNNNNNNKQGDQPQPAATSSSSSSAAAAAASAPVAVPAAAAAAASSSGGGMEEGGGGDAAAESMKGSGMRNLANWEHDEQSCSICFEPFEVLQPLRRVDSCGHKYHMWCLDEWLEKHDSCPLCRLNLQDAAAPFLKQPQSSPFPSPPFETARELRDREREARESRLRDFREEIIARVGSRRLAEGDEMFSVDVAAGDEGIPLALRLGGRRRERERERDREMRAAREQRRENERQRRRGILTGRHGWEVLMGDDLPSARRSPPRPARPSRAAGVPTTPPRTTRRSRSPSPDMPDMLVEPSVAGRSRVRGANRHANDSPRGNDGPAMSVEVFFGGRHE</sequence>
<keyword evidence="8" id="KW-1185">Reference proteome</keyword>
<dbReference type="OrthoDB" id="421575at2759"/>
<dbReference type="InterPro" id="IPR053238">
    <property type="entry name" value="RING-H2_zinc_finger"/>
</dbReference>
<reference evidence="7 8" key="1">
    <citation type="submission" date="2014-11" db="EMBL/GenBank/DDBJ databases">
        <authorList>
            <person name="Zhu J."/>
            <person name="Qi W."/>
            <person name="Song R."/>
        </authorList>
    </citation>
    <scope>NUCLEOTIDE SEQUENCE [LARGE SCALE GENOMIC DNA]</scope>
</reference>
<feature type="compositionally biased region" description="Low complexity" evidence="5">
    <location>
        <begin position="94"/>
        <end position="108"/>
    </location>
</feature>
<dbReference type="SMART" id="SM00184">
    <property type="entry name" value="RING"/>
    <property type="match status" value="1"/>
</dbReference>
<feature type="compositionally biased region" description="Basic and acidic residues" evidence="5">
    <location>
        <begin position="365"/>
        <end position="374"/>
    </location>
</feature>